<dbReference type="EMBL" id="NRRY01000013">
    <property type="protein sequence ID" value="MBK1618777.1"/>
    <property type="molecule type" value="Genomic_DNA"/>
</dbReference>
<feature type="compositionally biased region" description="Basic and acidic residues" evidence="1">
    <location>
        <begin position="42"/>
        <end position="53"/>
    </location>
</feature>
<dbReference type="Proteomes" id="UP001138768">
    <property type="component" value="Unassembled WGS sequence"/>
</dbReference>
<evidence type="ECO:0000259" key="3">
    <source>
        <dbReference type="Pfam" id="PF04326"/>
    </source>
</evidence>
<feature type="domain" description="Schlafen AlbA-2" evidence="3">
    <location>
        <begin position="365"/>
        <end position="496"/>
    </location>
</feature>
<accession>A0A9X0W833</accession>
<dbReference type="InterPro" id="IPR007421">
    <property type="entry name" value="Schlafen_AlbA_2_dom"/>
</dbReference>
<feature type="region of interest" description="Disordered" evidence="1">
    <location>
        <begin position="21"/>
        <end position="69"/>
    </location>
</feature>
<feature type="compositionally biased region" description="Low complexity" evidence="1">
    <location>
        <begin position="111"/>
        <end position="121"/>
    </location>
</feature>
<comment type="caution">
    <text evidence="4">The sequence shown here is derived from an EMBL/GenBank/DDBJ whole genome shotgun (WGS) entry which is preliminary data.</text>
</comment>
<keyword evidence="5" id="KW-1185">Reference proteome</keyword>
<evidence type="ECO:0000256" key="1">
    <source>
        <dbReference type="SAM" id="MobiDB-lite"/>
    </source>
</evidence>
<dbReference type="AlphaFoldDB" id="A0A9X0W833"/>
<organism evidence="4 5">
    <name type="scientific">Lamprobacter modestohalophilus</name>
    <dbReference type="NCBI Taxonomy" id="1064514"/>
    <lineage>
        <taxon>Bacteria</taxon>
        <taxon>Pseudomonadati</taxon>
        <taxon>Pseudomonadota</taxon>
        <taxon>Gammaproteobacteria</taxon>
        <taxon>Chromatiales</taxon>
        <taxon>Chromatiaceae</taxon>
        <taxon>Lamprobacter</taxon>
    </lineage>
</organism>
<dbReference type="Pfam" id="PF04326">
    <property type="entry name" value="SLFN_AlbA_2"/>
    <property type="match status" value="1"/>
</dbReference>
<feature type="transmembrane region" description="Helical" evidence="2">
    <location>
        <begin position="311"/>
        <end position="333"/>
    </location>
</feature>
<dbReference type="Gene3D" id="3.30.450.20">
    <property type="entry name" value="PAS domain"/>
    <property type="match status" value="2"/>
</dbReference>
<feature type="compositionally biased region" description="Polar residues" evidence="1">
    <location>
        <begin position="203"/>
        <end position="222"/>
    </location>
</feature>
<keyword evidence="2" id="KW-0812">Transmembrane</keyword>
<feature type="region of interest" description="Disordered" evidence="1">
    <location>
        <begin position="203"/>
        <end position="224"/>
    </location>
</feature>
<proteinExistence type="predicted"/>
<reference evidence="4 5" key="1">
    <citation type="journal article" date="2020" name="Microorganisms">
        <title>Osmotic Adaptation and Compatible Solute Biosynthesis of Phototrophic Bacteria as Revealed from Genome Analyses.</title>
        <authorList>
            <person name="Imhoff J.F."/>
            <person name="Rahn T."/>
            <person name="Kunzel S."/>
            <person name="Keller A."/>
            <person name="Neulinger S.C."/>
        </authorList>
    </citation>
    <scope>NUCLEOTIDE SEQUENCE [LARGE SCALE GENOMIC DNA]</scope>
    <source>
        <strain evidence="4 5">DSM 25653</strain>
    </source>
</reference>
<gene>
    <name evidence="4" type="ORF">CKO42_10090</name>
</gene>
<sequence>MADDAGREYFLRLDDGRWITRERLSTSDAATGNAAASGISERISEWRNDDDRISSQQQPSTHDPRQRPWFQAAVQQLQGDGAEDAEIGELGEPGEAGEAGEAGEDKEPAKAVKAAEAAESSSRQDQRAFLSAPVTWSLPYQFISLDEPGITVATAWRQHGELLVLALDVTLARILATIDRLHADAAGYGFLFDREGGVYASSPSFASSPQYQNGTQVSGNSNPTPPEEHLGVGVAASGFDKVEQRLGSATTFAAIAAWRAAGEPEDRPVRFESGGRHWWAGFVPLEPVKRKAWVGVAYPSAGPLGLLQQRWPLFAGSALAILALGIGLALLVVRRYSHQLRELPKLSIDSSQPDTELYDLIGRGESAHLEFKSTMRLNLRSGKNDKAIELAWLKGVAAFLNSQGGILLLGVADDGEVLGLAGDGFANDDKCLLHFKNLVNQHLGAEAMRHLRFRLFTLDDKQIGAIECEPAETPVYLRPGNGESFLIRTGPSNSELPISRALGYIESRF</sequence>
<keyword evidence="2" id="KW-1133">Transmembrane helix</keyword>
<evidence type="ECO:0000313" key="4">
    <source>
        <dbReference type="EMBL" id="MBK1618777.1"/>
    </source>
</evidence>
<dbReference type="Gene3D" id="3.30.950.30">
    <property type="entry name" value="Schlafen, AAA domain"/>
    <property type="match status" value="1"/>
</dbReference>
<dbReference type="InterPro" id="IPR038461">
    <property type="entry name" value="Schlafen_AlbA_2_dom_sf"/>
</dbReference>
<keyword evidence="2" id="KW-0472">Membrane</keyword>
<evidence type="ECO:0000313" key="5">
    <source>
        <dbReference type="Proteomes" id="UP001138768"/>
    </source>
</evidence>
<name>A0A9X0W833_9GAMM</name>
<protein>
    <recommendedName>
        <fullName evidence="3">Schlafen AlbA-2 domain-containing protein</fullName>
    </recommendedName>
</protein>
<evidence type="ECO:0000256" key="2">
    <source>
        <dbReference type="SAM" id="Phobius"/>
    </source>
</evidence>
<feature type="region of interest" description="Disordered" evidence="1">
    <location>
        <begin position="86"/>
        <end position="125"/>
    </location>
</feature>